<evidence type="ECO:0000313" key="2">
    <source>
        <dbReference type="Proteomes" id="UP000830167"/>
    </source>
</evidence>
<name>A0ABY4CNL8_9BACL</name>
<keyword evidence="2" id="KW-1185">Reference proteome</keyword>
<sequence>MVTLVNEIGNSKITVYSPSGVITMTPEERREWFEREFEKGNPVVRQVAEVAIGILRNSEREGA</sequence>
<evidence type="ECO:0000313" key="1">
    <source>
        <dbReference type="EMBL" id="UOF90831.1"/>
    </source>
</evidence>
<protein>
    <submittedName>
        <fullName evidence="1">Uncharacterized protein</fullName>
    </submittedName>
</protein>
<organism evidence="1 2">
    <name type="scientific">Fodinisporobacter ferrooxydans</name>
    <dbReference type="NCBI Taxonomy" id="2901836"/>
    <lineage>
        <taxon>Bacteria</taxon>
        <taxon>Bacillati</taxon>
        <taxon>Bacillota</taxon>
        <taxon>Bacilli</taxon>
        <taxon>Bacillales</taxon>
        <taxon>Alicyclobacillaceae</taxon>
        <taxon>Fodinisporobacter</taxon>
    </lineage>
</organism>
<dbReference type="Proteomes" id="UP000830167">
    <property type="component" value="Chromosome"/>
</dbReference>
<accession>A0ABY4CNL8</accession>
<dbReference type="RefSeq" id="WP_347437527.1">
    <property type="nucleotide sequence ID" value="NZ_CP089291.1"/>
</dbReference>
<proteinExistence type="predicted"/>
<dbReference type="EMBL" id="CP089291">
    <property type="protein sequence ID" value="UOF90831.1"/>
    <property type="molecule type" value="Genomic_DNA"/>
</dbReference>
<gene>
    <name evidence="1" type="ORF">LSG31_00670</name>
</gene>
<reference evidence="1" key="1">
    <citation type="submission" date="2021-12" db="EMBL/GenBank/DDBJ databases">
        <title>Alicyclobacillaceae gen. nov., sp. nov., isolated from chalcocite enrichment system.</title>
        <authorList>
            <person name="Jiang Z."/>
        </authorList>
    </citation>
    <scope>NUCLEOTIDE SEQUENCE</scope>
    <source>
        <strain evidence="1">MYW30-H2</strain>
    </source>
</reference>